<evidence type="ECO:0000313" key="4">
    <source>
        <dbReference type="Proteomes" id="UP001207742"/>
    </source>
</evidence>
<dbReference type="SUPFAM" id="SSF51556">
    <property type="entry name" value="Metallo-dependent hydrolases"/>
    <property type="match status" value="1"/>
</dbReference>
<feature type="signal peptide" evidence="1">
    <location>
        <begin position="1"/>
        <end position="23"/>
    </location>
</feature>
<accession>A0ABT3IIA6</accession>
<dbReference type="InterPro" id="IPR011059">
    <property type="entry name" value="Metal-dep_hydrolase_composite"/>
</dbReference>
<dbReference type="Gene3D" id="2.30.40.10">
    <property type="entry name" value="Urease, subunit C, domain 1"/>
    <property type="match status" value="1"/>
</dbReference>
<dbReference type="InterPro" id="IPR013108">
    <property type="entry name" value="Amidohydro_3"/>
</dbReference>
<dbReference type="SUPFAM" id="SSF51338">
    <property type="entry name" value="Composite domain of metallo-dependent hydrolases"/>
    <property type="match status" value="1"/>
</dbReference>
<feature type="chain" id="PRO_5045764540" evidence="1">
    <location>
        <begin position="24"/>
        <end position="609"/>
    </location>
</feature>
<keyword evidence="1" id="KW-0732">Signal</keyword>
<comment type="caution">
    <text evidence="3">The sequence shown here is derived from an EMBL/GenBank/DDBJ whole genome shotgun (WGS) entry which is preliminary data.</text>
</comment>
<reference evidence="3 4" key="1">
    <citation type="submission" date="2022-10" db="EMBL/GenBank/DDBJ databases">
        <title>Chitinophaga nivalis PC15 sp. nov., isolated from Pyeongchang county, South Korea.</title>
        <authorList>
            <person name="Trinh H.N."/>
        </authorList>
    </citation>
    <scope>NUCLEOTIDE SEQUENCE [LARGE SCALE GENOMIC DNA]</scope>
    <source>
        <strain evidence="3 4">PC14</strain>
    </source>
</reference>
<dbReference type="Proteomes" id="UP001207742">
    <property type="component" value="Unassembled WGS sequence"/>
</dbReference>
<dbReference type="RefSeq" id="WP_264729214.1">
    <property type="nucleotide sequence ID" value="NZ_JAPDNR010000001.1"/>
</dbReference>
<protein>
    <submittedName>
        <fullName evidence="3">Amidohydrolase</fullName>
    </submittedName>
</protein>
<sequence length="609" mass="67929">MKKKRLLTLLPLGVLFIFITCHSSKDQKSAVQYPTVILKGKIRTMDNDADPLHTEQSIVFKGDSILFVGDSLTAIKDYYRAGSTIIHDYGDSLIMPGFIDAHAHVGLEALVQPLANLSGPPYGNVTTLDTLGKVLKEYAHTHFPGNKEAMLLGNNYDDSQLKSHKQPTQLELDAIDSEHPIYIMHVSGHMGVGNTKFLRMMGITNETPADKYPGGTIVKDHGINTGLLLENANIAAIDSAMSFSKKYNHATFDPIKLMRNAEDTCFSYGITTICEGRADANTYQMIKAAVEAGSLKGDYIMLPDFDDFRTTLASVKPYYNKYYKQHFKVGAIKFTFDGSPQGKDAYLSQPYHTPMIGQDSTYKGHPIYTYNNAYHFVDTVMSMGMPVHIHLNGDSAIDMALAIFNSFKAKKINYRQPTPNVFIHCQTAREDQLIKMKELGSDVMESFFPTHAYIWGDWYISNVLGNPRAQNISPLKHAENLGLRYTIHTDAPITPPDLITAVYAAVNRLTQMGVLLGPDQRISVYHALKAITTEAAYQWGEQDTKGKLKKGYKADIVVLTEAPMTIDSTKIRSNVHVVHTYKDGNLVYSNRHLSKKINSIILRNTALRT</sequence>
<keyword evidence="4" id="KW-1185">Reference proteome</keyword>
<evidence type="ECO:0000313" key="3">
    <source>
        <dbReference type="EMBL" id="MCW3483694.1"/>
    </source>
</evidence>
<dbReference type="Gene3D" id="3.10.310.70">
    <property type="match status" value="1"/>
</dbReference>
<evidence type="ECO:0000256" key="1">
    <source>
        <dbReference type="SAM" id="SignalP"/>
    </source>
</evidence>
<dbReference type="InterPro" id="IPR033932">
    <property type="entry name" value="YtcJ-like"/>
</dbReference>
<name>A0ABT3IIA6_9BACT</name>
<evidence type="ECO:0000259" key="2">
    <source>
        <dbReference type="Pfam" id="PF07969"/>
    </source>
</evidence>
<dbReference type="PANTHER" id="PTHR22642">
    <property type="entry name" value="IMIDAZOLONEPROPIONASE"/>
    <property type="match status" value="1"/>
</dbReference>
<dbReference type="PANTHER" id="PTHR22642:SF2">
    <property type="entry name" value="PROTEIN LONG AFTER FAR-RED 3"/>
    <property type="match status" value="1"/>
</dbReference>
<proteinExistence type="predicted"/>
<dbReference type="Pfam" id="PF07969">
    <property type="entry name" value="Amidohydro_3"/>
    <property type="match status" value="1"/>
</dbReference>
<feature type="domain" description="Amidohydrolase 3" evidence="2">
    <location>
        <begin position="93"/>
        <end position="588"/>
    </location>
</feature>
<gene>
    <name evidence="3" type="ORF">OL497_07300</name>
</gene>
<dbReference type="EMBL" id="JAPDNS010000001">
    <property type="protein sequence ID" value="MCW3483694.1"/>
    <property type="molecule type" value="Genomic_DNA"/>
</dbReference>
<dbReference type="CDD" id="cd01300">
    <property type="entry name" value="YtcJ_like"/>
    <property type="match status" value="1"/>
</dbReference>
<dbReference type="Gene3D" id="3.20.20.140">
    <property type="entry name" value="Metal-dependent hydrolases"/>
    <property type="match status" value="1"/>
</dbReference>
<dbReference type="InterPro" id="IPR032466">
    <property type="entry name" value="Metal_Hydrolase"/>
</dbReference>
<organism evidence="3 4">
    <name type="scientific">Chitinophaga nivalis</name>
    <dbReference type="NCBI Taxonomy" id="2991709"/>
    <lineage>
        <taxon>Bacteria</taxon>
        <taxon>Pseudomonadati</taxon>
        <taxon>Bacteroidota</taxon>
        <taxon>Chitinophagia</taxon>
        <taxon>Chitinophagales</taxon>
        <taxon>Chitinophagaceae</taxon>
        <taxon>Chitinophaga</taxon>
    </lineage>
</organism>